<organism evidence="1">
    <name type="scientific">uncultured Cytophagales bacterium</name>
    <dbReference type="NCBI Taxonomy" id="158755"/>
    <lineage>
        <taxon>Bacteria</taxon>
        <taxon>Pseudomonadati</taxon>
        <taxon>Bacteroidota</taxon>
        <taxon>Sphingobacteriia</taxon>
        <taxon>Sphingobacteriales</taxon>
        <taxon>environmental samples</taxon>
    </lineage>
</organism>
<protein>
    <recommendedName>
        <fullName evidence="2">Gliding motility-associated protein GldM N-terminal domain-containing protein</fullName>
    </recommendedName>
</protein>
<gene>
    <name evidence="1" type="ORF">AVDCRST_MAG56-3106</name>
</gene>
<dbReference type="AlphaFoldDB" id="A0A6J4JB57"/>
<reference evidence="1" key="1">
    <citation type="submission" date="2020-02" db="EMBL/GenBank/DDBJ databases">
        <authorList>
            <person name="Meier V. D."/>
        </authorList>
    </citation>
    <scope>NUCLEOTIDE SEQUENCE</scope>
    <source>
        <strain evidence="1">AVDCRST_MAG56</strain>
    </source>
</reference>
<dbReference type="EMBL" id="CADCTQ010000262">
    <property type="protein sequence ID" value="CAA9271710.1"/>
    <property type="molecule type" value="Genomic_DNA"/>
</dbReference>
<dbReference type="PROSITE" id="PS51257">
    <property type="entry name" value="PROKAR_LIPOPROTEIN"/>
    <property type="match status" value="1"/>
</dbReference>
<sequence length="321" mass="35704">MAWKHRLPLRFVSVLLVVLTGCRPASVEERAYGLLTATLQAGEKGTRQRNRVELMKITYAVNAQGRRAEDVAYATKVEALQQSTDSLLGFLAQLQGDVLSISKAKPGRKRAVQVYLAGNGSPQSRSKLNSLYELLREYRKPLGDVLRQEVPADVMFPSGSRATNDSPDPWRAFLHPFREVTATEALALLAAYKTRVLLLQTQANEYAASRIGVRVIRDGRIALIANPERDSVKIGSTYEADLYLTIGLTNWTLYKAVIDGKTVNTFPPRATLTATRGKDGKPQLWEAQLYLFNEHDEDTVLTIRRPFPLHESISSASPVKP</sequence>
<proteinExistence type="predicted"/>
<name>A0A6J4JB57_9SPHI</name>
<accession>A0A6J4JB57</accession>
<evidence type="ECO:0000313" key="1">
    <source>
        <dbReference type="EMBL" id="CAA9271710.1"/>
    </source>
</evidence>
<evidence type="ECO:0008006" key="2">
    <source>
        <dbReference type="Google" id="ProtNLM"/>
    </source>
</evidence>